<evidence type="ECO:0000256" key="4">
    <source>
        <dbReference type="ARBA" id="ARBA00023136"/>
    </source>
</evidence>
<dbReference type="GO" id="GO:0008610">
    <property type="term" value="P:lipid biosynthetic process"/>
    <property type="evidence" value="ECO:0007669"/>
    <property type="project" value="InterPro"/>
</dbReference>
<dbReference type="STRING" id="1392247.A0A3N4L0J2"/>
<dbReference type="Proteomes" id="UP000277580">
    <property type="component" value="Unassembled WGS sequence"/>
</dbReference>
<dbReference type="GO" id="GO:0016491">
    <property type="term" value="F:oxidoreductase activity"/>
    <property type="evidence" value="ECO:0007669"/>
    <property type="project" value="InterPro"/>
</dbReference>
<organism evidence="7 8">
    <name type="scientific">Morchella conica CCBAS932</name>
    <dbReference type="NCBI Taxonomy" id="1392247"/>
    <lineage>
        <taxon>Eukaryota</taxon>
        <taxon>Fungi</taxon>
        <taxon>Dikarya</taxon>
        <taxon>Ascomycota</taxon>
        <taxon>Pezizomycotina</taxon>
        <taxon>Pezizomycetes</taxon>
        <taxon>Pezizales</taxon>
        <taxon>Morchellaceae</taxon>
        <taxon>Morchella</taxon>
    </lineage>
</organism>
<name>A0A3N4L0J2_9PEZI</name>
<evidence type="ECO:0000256" key="1">
    <source>
        <dbReference type="ARBA" id="ARBA00004370"/>
    </source>
</evidence>
<dbReference type="EMBL" id="ML119109">
    <property type="protein sequence ID" value="RPB16344.1"/>
    <property type="molecule type" value="Genomic_DNA"/>
</dbReference>
<feature type="transmembrane region" description="Helical" evidence="5">
    <location>
        <begin position="133"/>
        <end position="151"/>
    </location>
</feature>
<comment type="subcellular location">
    <subcellularLocation>
        <location evidence="1">Membrane</location>
    </subcellularLocation>
</comment>
<dbReference type="InterPro" id="IPR050307">
    <property type="entry name" value="Sterol_Desaturase_Related"/>
</dbReference>
<keyword evidence="4 5" id="KW-0472">Membrane</keyword>
<gene>
    <name evidence="7" type="ORF">P167DRAFT_481104</name>
</gene>
<reference evidence="7 8" key="1">
    <citation type="journal article" date="2018" name="Nat. Ecol. Evol.">
        <title>Pezizomycetes genomes reveal the molecular basis of ectomycorrhizal truffle lifestyle.</title>
        <authorList>
            <person name="Murat C."/>
            <person name="Payen T."/>
            <person name="Noel B."/>
            <person name="Kuo A."/>
            <person name="Morin E."/>
            <person name="Chen J."/>
            <person name="Kohler A."/>
            <person name="Krizsan K."/>
            <person name="Balestrini R."/>
            <person name="Da Silva C."/>
            <person name="Montanini B."/>
            <person name="Hainaut M."/>
            <person name="Levati E."/>
            <person name="Barry K.W."/>
            <person name="Belfiori B."/>
            <person name="Cichocki N."/>
            <person name="Clum A."/>
            <person name="Dockter R.B."/>
            <person name="Fauchery L."/>
            <person name="Guy J."/>
            <person name="Iotti M."/>
            <person name="Le Tacon F."/>
            <person name="Lindquist E.A."/>
            <person name="Lipzen A."/>
            <person name="Malagnac F."/>
            <person name="Mello A."/>
            <person name="Molinier V."/>
            <person name="Miyauchi S."/>
            <person name="Poulain J."/>
            <person name="Riccioni C."/>
            <person name="Rubini A."/>
            <person name="Sitrit Y."/>
            <person name="Splivallo R."/>
            <person name="Traeger S."/>
            <person name="Wang M."/>
            <person name="Zifcakova L."/>
            <person name="Wipf D."/>
            <person name="Zambonelli A."/>
            <person name="Paolocci F."/>
            <person name="Nowrousian M."/>
            <person name="Ottonello S."/>
            <person name="Baldrian P."/>
            <person name="Spatafora J.W."/>
            <person name="Henrissat B."/>
            <person name="Nagy L.G."/>
            <person name="Aury J.M."/>
            <person name="Wincker P."/>
            <person name="Grigoriev I.V."/>
            <person name="Bonfante P."/>
            <person name="Martin F.M."/>
        </authorList>
    </citation>
    <scope>NUCLEOTIDE SEQUENCE [LARGE SCALE GENOMIC DNA]</scope>
    <source>
        <strain evidence="7 8">CCBAS932</strain>
    </source>
</reference>
<proteinExistence type="predicted"/>
<evidence type="ECO:0000256" key="2">
    <source>
        <dbReference type="ARBA" id="ARBA00022692"/>
    </source>
</evidence>
<dbReference type="InterPro" id="IPR006694">
    <property type="entry name" value="Fatty_acid_hydroxylase"/>
</dbReference>
<dbReference type="GO" id="GO:0016020">
    <property type="term" value="C:membrane"/>
    <property type="evidence" value="ECO:0007669"/>
    <property type="project" value="UniProtKB-SubCell"/>
</dbReference>
<dbReference type="AlphaFoldDB" id="A0A3N4L0J2"/>
<protein>
    <recommendedName>
        <fullName evidence="6">Fatty acid hydroxylase domain-containing protein</fullName>
    </recommendedName>
</protein>
<feature type="domain" description="Fatty acid hydroxylase" evidence="6">
    <location>
        <begin position="176"/>
        <end position="302"/>
    </location>
</feature>
<accession>A0A3N4L0J2</accession>
<keyword evidence="2 5" id="KW-0812">Transmembrane</keyword>
<feature type="transmembrane region" description="Helical" evidence="5">
    <location>
        <begin position="171"/>
        <end position="190"/>
    </location>
</feature>
<dbReference type="FunCoup" id="A0A3N4L0J2">
    <property type="interactions" value="174"/>
</dbReference>
<dbReference type="InParanoid" id="A0A3N4L0J2"/>
<evidence type="ECO:0000256" key="3">
    <source>
        <dbReference type="ARBA" id="ARBA00022989"/>
    </source>
</evidence>
<sequence length="354" mass="41682">MDIVLSVFDNLFFDRFYATLLPLASGISLDTLKNNATNLAGAAAIAATRLNAPIVNDIVSEYLGIEPTKYALLSQWQRGDWERQALSLGLITWIFGLLIYFVFATVSYVFIFDKDTFKHPKFLKNQIRQEINQTMWSLPIMAIFTAPFFTFEVRGYSYLYQNVEDYGKVYMWLQFPLFLMFTDFWIYLIHRGLHHPRIYKTLHKPHHKWIMPTPYASHAFHPLDGFLQSVPYHIFPFIFPLQKFAYIGLFMFINVWTIMIHDGEYVANSPIINGAACHTMHHLYFNYNYGQYTTLWDRLLGSYRKPNMELFYKETKMATKEWQKQVAEMEKVVKDVEGDDSFREYASIETKKAK</sequence>
<dbReference type="OrthoDB" id="6354873at2759"/>
<evidence type="ECO:0000259" key="6">
    <source>
        <dbReference type="Pfam" id="PF04116"/>
    </source>
</evidence>
<feature type="transmembrane region" description="Helical" evidence="5">
    <location>
        <begin position="90"/>
        <end position="112"/>
    </location>
</feature>
<dbReference type="GO" id="GO:0005506">
    <property type="term" value="F:iron ion binding"/>
    <property type="evidence" value="ECO:0007669"/>
    <property type="project" value="InterPro"/>
</dbReference>
<evidence type="ECO:0000313" key="8">
    <source>
        <dbReference type="Proteomes" id="UP000277580"/>
    </source>
</evidence>
<dbReference type="PANTHER" id="PTHR11863">
    <property type="entry name" value="STEROL DESATURASE"/>
    <property type="match status" value="1"/>
</dbReference>
<keyword evidence="3 5" id="KW-1133">Transmembrane helix</keyword>
<keyword evidence="8" id="KW-1185">Reference proteome</keyword>
<dbReference type="Pfam" id="PF04116">
    <property type="entry name" value="FA_hydroxylase"/>
    <property type="match status" value="1"/>
</dbReference>
<evidence type="ECO:0000313" key="7">
    <source>
        <dbReference type="EMBL" id="RPB16344.1"/>
    </source>
</evidence>
<evidence type="ECO:0000256" key="5">
    <source>
        <dbReference type="SAM" id="Phobius"/>
    </source>
</evidence>